<evidence type="ECO:0000313" key="1">
    <source>
        <dbReference type="EMBL" id="CAF4175813.1"/>
    </source>
</evidence>
<protein>
    <recommendedName>
        <fullName evidence="3">Stanniocalcin-like protein</fullName>
    </recommendedName>
</protein>
<dbReference type="EMBL" id="CAJOBB010007003">
    <property type="protein sequence ID" value="CAF4175813.1"/>
    <property type="molecule type" value="Genomic_DNA"/>
</dbReference>
<evidence type="ECO:0008006" key="3">
    <source>
        <dbReference type="Google" id="ProtNLM"/>
    </source>
</evidence>
<dbReference type="AlphaFoldDB" id="A0A820AGJ1"/>
<comment type="caution">
    <text evidence="1">The sequence shown here is derived from an EMBL/GenBank/DDBJ whole genome shotgun (WGS) entry which is preliminary data.</text>
</comment>
<name>A0A820AGJ1_9BILA</name>
<reference evidence="1" key="1">
    <citation type="submission" date="2021-02" db="EMBL/GenBank/DDBJ databases">
        <authorList>
            <person name="Nowell W R."/>
        </authorList>
    </citation>
    <scope>NUCLEOTIDE SEQUENCE</scope>
</reference>
<dbReference type="Proteomes" id="UP000663868">
    <property type="component" value="Unassembled WGS sequence"/>
</dbReference>
<evidence type="ECO:0000313" key="2">
    <source>
        <dbReference type="Proteomes" id="UP000663868"/>
    </source>
</evidence>
<gene>
    <name evidence="1" type="ORF">KXQ929_LOCUS38661</name>
</gene>
<accession>A0A820AGJ1</accession>
<organism evidence="1 2">
    <name type="scientific">Adineta steineri</name>
    <dbReference type="NCBI Taxonomy" id="433720"/>
    <lineage>
        <taxon>Eukaryota</taxon>
        <taxon>Metazoa</taxon>
        <taxon>Spiralia</taxon>
        <taxon>Gnathifera</taxon>
        <taxon>Rotifera</taxon>
        <taxon>Eurotatoria</taxon>
        <taxon>Bdelloidea</taxon>
        <taxon>Adinetida</taxon>
        <taxon>Adinetidae</taxon>
        <taxon>Adineta</taxon>
    </lineage>
</organism>
<sequence>MECTLSKFGTRDMSPIPLACRCNNVNLPKYCKHPSGDDCDWYKNCLEKQHTCIDTIDSYSIDYGLYFCNRYNEFYANFSNTGQKWTDAVRKCLQEKLVSFLQPCIFDFDTRGYYACRRIKKKAFDSHESCYISAGVCELHPLQWWKIFVTVYPAFQSLDVLKQTKQALLVFNKCVPRIQERIAWKVATEAVRAMLFIIDVTHGDGRRLEPADLQTLTDLIIGMTKVSLHRYKYLPMVEEDIHSKYHHKRIKRHSSRHSDKHQSHHFYKSQFRMKLTNNEYTSEFRQTWHT</sequence>
<proteinExistence type="predicted"/>